<dbReference type="EMBL" id="BDGU01000150">
    <property type="protein sequence ID" value="GAW03611.1"/>
    <property type="molecule type" value="Genomic_DNA"/>
</dbReference>
<accession>A0A1Q3E8W6</accession>
<reference evidence="1 2" key="2">
    <citation type="submission" date="2017-02" db="EMBL/GenBank/DDBJ databases">
        <title>A genome survey and senescence transcriptome analysis in Lentinula edodes.</title>
        <authorList>
            <person name="Sakamoto Y."/>
            <person name="Nakade K."/>
            <person name="Sato S."/>
            <person name="Yoshida Y."/>
            <person name="Miyazaki K."/>
            <person name="Natsume S."/>
            <person name="Konno N."/>
        </authorList>
    </citation>
    <scope>NUCLEOTIDE SEQUENCE [LARGE SCALE GENOMIC DNA]</scope>
    <source>
        <strain evidence="1 2">NBRC 111202</strain>
    </source>
</reference>
<name>A0A1Q3E8W6_LENED</name>
<keyword evidence="2" id="KW-1185">Reference proteome</keyword>
<comment type="caution">
    <text evidence="1">The sequence shown here is derived from an EMBL/GenBank/DDBJ whole genome shotgun (WGS) entry which is preliminary data.</text>
</comment>
<dbReference type="AlphaFoldDB" id="A0A1Q3E8W6"/>
<proteinExistence type="predicted"/>
<evidence type="ECO:0000313" key="1">
    <source>
        <dbReference type="EMBL" id="GAW03611.1"/>
    </source>
</evidence>
<protein>
    <submittedName>
        <fullName evidence="1">Uncharacterized protein</fullName>
    </submittedName>
</protein>
<sequence>MLSRASAMIAQKVEAWYPMRKLGACPTLFSPRDIRWSNLESHPSRLLLTYFSVKQYSTSSLKLFTLRVIT</sequence>
<evidence type="ECO:0000313" key="2">
    <source>
        <dbReference type="Proteomes" id="UP000188533"/>
    </source>
</evidence>
<gene>
    <name evidence="1" type="ORF">LENED_005348</name>
</gene>
<reference evidence="1 2" key="1">
    <citation type="submission" date="2016-08" db="EMBL/GenBank/DDBJ databases">
        <authorList>
            <consortium name="Lentinula edodes genome sequencing consortium"/>
            <person name="Sakamoto Y."/>
            <person name="Nakade K."/>
            <person name="Sato S."/>
            <person name="Yoshida Y."/>
            <person name="Miyazaki K."/>
            <person name="Natsume S."/>
            <person name="Konno N."/>
        </authorList>
    </citation>
    <scope>NUCLEOTIDE SEQUENCE [LARGE SCALE GENOMIC DNA]</scope>
    <source>
        <strain evidence="1 2">NBRC 111202</strain>
    </source>
</reference>
<dbReference type="Proteomes" id="UP000188533">
    <property type="component" value="Unassembled WGS sequence"/>
</dbReference>
<organism evidence="1 2">
    <name type="scientific">Lentinula edodes</name>
    <name type="common">Shiitake mushroom</name>
    <name type="synonym">Lentinus edodes</name>
    <dbReference type="NCBI Taxonomy" id="5353"/>
    <lineage>
        <taxon>Eukaryota</taxon>
        <taxon>Fungi</taxon>
        <taxon>Dikarya</taxon>
        <taxon>Basidiomycota</taxon>
        <taxon>Agaricomycotina</taxon>
        <taxon>Agaricomycetes</taxon>
        <taxon>Agaricomycetidae</taxon>
        <taxon>Agaricales</taxon>
        <taxon>Marasmiineae</taxon>
        <taxon>Omphalotaceae</taxon>
        <taxon>Lentinula</taxon>
    </lineage>
</organism>